<dbReference type="SUPFAM" id="SSF46626">
    <property type="entry name" value="Cytochrome c"/>
    <property type="match status" value="2"/>
</dbReference>
<dbReference type="PANTHER" id="PTHR40942">
    <property type="match status" value="1"/>
</dbReference>
<keyword evidence="5 6" id="KW-0408">Iron</keyword>
<sequence length="267" mass="26921">MVRVTYKKLFMGALAALGLVAGMTASAQEGDMSREAIAERLKPVGQLCLQGDECGAAAVAQASPSGGGQSGEDVYTSVCAACHATGAAGAPVRGEAADWTSRLEKGMDTLYDHAINGFNAMPAKGGNPNLTDREVKDAVNYLTEPVRGEDVAIDTGDSEGEAAPAAQAGAAPAEGEQQVAAASGGASDIDGAAIYGQICMACHDTGAAGAPKLGDDTAWAPRLEKGMETLYDHAINGFNAMPPKGGNPGLSDAEVQAAVDHLVSSVQ</sequence>
<name>A0A1I3FM77_9GAMM</name>
<protein>
    <submittedName>
        <fullName evidence="10">Cytochrome c5</fullName>
    </submittedName>
</protein>
<evidence type="ECO:0000256" key="2">
    <source>
        <dbReference type="ARBA" id="ARBA00022617"/>
    </source>
</evidence>
<evidence type="ECO:0000313" key="10">
    <source>
        <dbReference type="EMBL" id="SFI12202.1"/>
    </source>
</evidence>
<gene>
    <name evidence="10" type="ORF">SAMN04487959_11947</name>
</gene>
<feature type="domain" description="Cytochrome c" evidence="9">
    <location>
        <begin position="186"/>
        <end position="266"/>
    </location>
</feature>
<keyword evidence="3 6" id="KW-0479">Metal-binding</keyword>
<feature type="region of interest" description="Disordered" evidence="7">
    <location>
        <begin position="152"/>
        <end position="174"/>
    </location>
</feature>
<evidence type="ECO:0000256" key="4">
    <source>
        <dbReference type="ARBA" id="ARBA00022982"/>
    </source>
</evidence>
<dbReference type="InterPro" id="IPR002323">
    <property type="entry name" value="Cyt_CIE"/>
</dbReference>
<dbReference type="EMBL" id="FOPY01000019">
    <property type="protein sequence ID" value="SFI12202.1"/>
    <property type="molecule type" value="Genomic_DNA"/>
</dbReference>
<dbReference type="InterPro" id="IPR009056">
    <property type="entry name" value="Cyt_c-like_dom"/>
</dbReference>
<feature type="compositionally biased region" description="Low complexity" evidence="7">
    <location>
        <begin position="161"/>
        <end position="174"/>
    </location>
</feature>
<feature type="domain" description="Cytochrome c" evidence="9">
    <location>
        <begin position="66"/>
        <end position="146"/>
    </location>
</feature>
<evidence type="ECO:0000259" key="9">
    <source>
        <dbReference type="PROSITE" id="PS51007"/>
    </source>
</evidence>
<dbReference type="Gene3D" id="1.10.760.10">
    <property type="entry name" value="Cytochrome c-like domain"/>
    <property type="match status" value="2"/>
</dbReference>
<dbReference type="PANTHER" id="PTHR40942:SF4">
    <property type="entry name" value="CYTOCHROME C5"/>
    <property type="match status" value="1"/>
</dbReference>
<evidence type="ECO:0000313" key="11">
    <source>
        <dbReference type="Proteomes" id="UP000199040"/>
    </source>
</evidence>
<feature type="chain" id="PRO_5011761917" evidence="8">
    <location>
        <begin position="28"/>
        <end position="267"/>
    </location>
</feature>
<dbReference type="PROSITE" id="PS51007">
    <property type="entry name" value="CYTC"/>
    <property type="match status" value="2"/>
</dbReference>
<dbReference type="STRING" id="442341.SAMN04487959_11947"/>
<keyword evidence="8" id="KW-0732">Signal</keyword>
<proteinExistence type="predicted"/>
<dbReference type="GO" id="GO:0020037">
    <property type="term" value="F:heme binding"/>
    <property type="evidence" value="ECO:0007669"/>
    <property type="project" value="InterPro"/>
</dbReference>
<evidence type="ECO:0000256" key="1">
    <source>
        <dbReference type="ARBA" id="ARBA00022448"/>
    </source>
</evidence>
<dbReference type="Pfam" id="PF13442">
    <property type="entry name" value="Cytochrome_CBB3"/>
    <property type="match status" value="2"/>
</dbReference>
<evidence type="ECO:0000256" key="5">
    <source>
        <dbReference type="ARBA" id="ARBA00023004"/>
    </source>
</evidence>
<dbReference type="AlphaFoldDB" id="A0A1I3FM77"/>
<keyword evidence="4" id="KW-0249">Electron transport</keyword>
<evidence type="ECO:0000256" key="7">
    <source>
        <dbReference type="SAM" id="MobiDB-lite"/>
    </source>
</evidence>
<dbReference type="InterPro" id="IPR036909">
    <property type="entry name" value="Cyt_c-like_dom_sf"/>
</dbReference>
<feature type="signal peptide" evidence="8">
    <location>
        <begin position="1"/>
        <end position="27"/>
    </location>
</feature>
<evidence type="ECO:0000256" key="8">
    <source>
        <dbReference type="SAM" id="SignalP"/>
    </source>
</evidence>
<dbReference type="GO" id="GO:0009055">
    <property type="term" value="F:electron transfer activity"/>
    <property type="evidence" value="ECO:0007669"/>
    <property type="project" value="InterPro"/>
</dbReference>
<dbReference type="PRINTS" id="PR00607">
    <property type="entry name" value="CYTCHROMECIE"/>
</dbReference>
<accession>A0A1I3FM77</accession>
<dbReference type="GO" id="GO:0005506">
    <property type="term" value="F:iron ion binding"/>
    <property type="evidence" value="ECO:0007669"/>
    <property type="project" value="InterPro"/>
</dbReference>
<keyword evidence="2 6" id="KW-0349">Heme</keyword>
<evidence type="ECO:0000256" key="3">
    <source>
        <dbReference type="ARBA" id="ARBA00022723"/>
    </source>
</evidence>
<reference evidence="10 11" key="1">
    <citation type="submission" date="2016-10" db="EMBL/GenBank/DDBJ databases">
        <authorList>
            <person name="de Groot N.N."/>
        </authorList>
    </citation>
    <scope>NUCLEOTIDE SEQUENCE [LARGE SCALE GENOMIC DNA]</scope>
    <source>
        <strain evidence="10 11">CGMCC 1.6848</strain>
    </source>
</reference>
<keyword evidence="1" id="KW-0813">Transport</keyword>
<organism evidence="10 11">
    <name type="scientific">Modicisalibacter xianhensis</name>
    <dbReference type="NCBI Taxonomy" id="442341"/>
    <lineage>
        <taxon>Bacteria</taxon>
        <taxon>Pseudomonadati</taxon>
        <taxon>Pseudomonadota</taxon>
        <taxon>Gammaproteobacteria</taxon>
        <taxon>Oceanospirillales</taxon>
        <taxon>Halomonadaceae</taxon>
        <taxon>Modicisalibacter</taxon>
    </lineage>
</organism>
<keyword evidence="11" id="KW-1185">Reference proteome</keyword>
<dbReference type="Proteomes" id="UP000199040">
    <property type="component" value="Unassembled WGS sequence"/>
</dbReference>
<evidence type="ECO:0000256" key="6">
    <source>
        <dbReference type="PROSITE-ProRule" id="PRU00433"/>
    </source>
</evidence>